<dbReference type="Proteomes" id="UP001142175">
    <property type="component" value="Unassembled WGS sequence"/>
</dbReference>
<protein>
    <submittedName>
        <fullName evidence="2">M28 family peptidase</fullName>
    </submittedName>
</protein>
<dbReference type="PANTHER" id="PTHR12147:SF26">
    <property type="entry name" value="PEPTIDASE M28 DOMAIN-CONTAINING PROTEIN"/>
    <property type="match status" value="1"/>
</dbReference>
<dbReference type="InterPro" id="IPR007484">
    <property type="entry name" value="Peptidase_M28"/>
</dbReference>
<dbReference type="AlphaFoldDB" id="A0A9X2P395"/>
<evidence type="ECO:0000313" key="2">
    <source>
        <dbReference type="EMBL" id="MCR9014257.1"/>
    </source>
</evidence>
<dbReference type="Pfam" id="PF04389">
    <property type="entry name" value="Peptidase_M28"/>
    <property type="match status" value="1"/>
</dbReference>
<dbReference type="InterPro" id="IPR045175">
    <property type="entry name" value="M28_fam"/>
</dbReference>
<name>A0A9X2P395_9BACT</name>
<sequence length="302" mass="34487">MLNLLKFLMLFFLIAPLGLRAQKIDQSKLLNDIEYLSSDELGGRKPLSEGSLKARKYIQERFRELGLKSQYPDFIQYFDFQNNREGKLYENAANIVGFVGGKETEKLIVIMAHYDHIGKNGEQIFNGADDNASGTGAVLALAEYFSKNRPNHSMLFVALDAEEMGHQGAKALVDDFPFPIEQTVLNINMDMISRNVDGEIYAVGTYHYPQLKPIIENVAEGRFPKLLFGHDVPGQKADWTNASDHSQFHKNRIPFIYFGVEDHEDYHKVTDTFERIQPEFYIGTVELILDIIIAFDRNLNKE</sequence>
<proteinExistence type="predicted"/>
<evidence type="ECO:0000259" key="1">
    <source>
        <dbReference type="Pfam" id="PF04389"/>
    </source>
</evidence>
<dbReference type="PANTHER" id="PTHR12147">
    <property type="entry name" value="METALLOPEPTIDASE M28 FAMILY MEMBER"/>
    <property type="match status" value="1"/>
</dbReference>
<evidence type="ECO:0000313" key="3">
    <source>
        <dbReference type="Proteomes" id="UP001142175"/>
    </source>
</evidence>
<feature type="domain" description="Peptidase M28" evidence="1">
    <location>
        <begin position="94"/>
        <end position="289"/>
    </location>
</feature>
<keyword evidence="3" id="KW-1185">Reference proteome</keyword>
<comment type="caution">
    <text evidence="2">The sequence shown here is derived from an EMBL/GenBank/DDBJ whole genome shotgun (WGS) entry which is preliminary data.</text>
</comment>
<dbReference type="Gene3D" id="3.40.630.10">
    <property type="entry name" value="Zn peptidases"/>
    <property type="match status" value="1"/>
</dbReference>
<accession>A0A9X2P395</accession>
<organism evidence="2 3">
    <name type="scientific">Aquiflexum gelatinilyticum</name>
    <dbReference type="NCBI Taxonomy" id="2961943"/>
    <lineage>
        <taxon>Bacteria</taxon>
        <taxon>Pseudomonadati</taxon>
        <taxon>Bacteroidota</taxon>
        <taxon>Cytophagia</taxon>
        <taxon>Cytophagales</taxon>
        <taxon>Cyclobacteriaceae</taxon>
        <taxon>Aquiflexum</taxon>
    </lineage>
</organism>
<dbReference type="GO" id="GO:0008235">
    <property type="term" value="F:metalloexopeptidase activity"/>
    <property type="evidence" value="ECO:0007669"/>
    <property type="project" value="InterPro"/>
</dbReference>
<dbReference type="SUPFAM" id="SSF53187">
    <property type="entry name" value="Zn-dependent exopeptidases"/>
    <property type="match status" value="1"/>
</dbReference>
<dbReference type="EMBL" id="JANSUY010000002">
    <property type="protein sequence ID" value="MCR9014257.1"/>
    <property type="molecule type" value="Genomic_DNA"/>
</dbReference>
<dbReference type="GO" id="GO:0006508">
    <property type="term" value="P:proteolysis"/>
    <property type="evidence" value="ECO:0007669"/>
    <property type="project" value="InterPro"/>
</dbReference>
<reference evidence="2" key="1">
    <citation type="submission" date="2022-08" db="EMBL/GenBank/DDBJ databases">
        <authorList>
            <person name="Zhang D."/>
        </authorList>
    </citation>
    <scope>NUCLEOTIDE SEQUENCE</scope>
    <source>
        <strain evidence="2">XJ19-11</strain>
    </source>
</reference>
<gene>
    <name evidence="2" type="ORF">NU887_04370</name>
</gene>